<organism evidence="2 3">
    <name type="scientific">Monilinia fructicola</name>
    <name type="common">Brown rot fungus</name>
    <name type="synonym">Ciboria fructicola</name>
    <dbReference type="NCBI Taxonomy" id="38448"/>
    <lineage>
        <taxon>Eukaryota</taxon>
        <taxon>Fungi</taxon>
        <taxon>Dikarya</taxon>
        <taxon>Ascomycota</taxon>
        <taxon>Pezizomycotina</taxon>
        <taxon>Leotiomycetes</taxon>
        <taxon>Helotiales</taxon>
        <taxon>Sclerotiniaceae</taxon>
        <taxon>Monilinia</taxon>
    </lineage>
</organism>
<dbReference type="AlphaFoldDB" id="A0A5M9JRT8"/>
<evidence type="ECO:0000256" key="1">
    <source>
        <dbReference type="SAM" id="MobiDB-lite"/>
    </source>
</evidence>
<name>A0A5M9JRT8_MONFR</name>
<comment type="caution">
    <text evidence="2">The sequence shown here is derived from an EMBL/GenBank/DDBJ whole genome shotgun (WGS) entry which is preliminary data.</text>
</comment>
<accession>A0A5M9JRT8</accession>
<feature type="region of interest" description="Disordered" evidence="1">
    <location>
        <begin position="67"/>
        <end position="93"/>
    </location>
</feature>
<protein>
    <submittedName>
        <fullName evidence="2">Uncharacterized protein</fullName>
    </submittedName>
</protein>
<evidence type="ECO:0000313" key="3">
    <source>
        <dbReference type="Proteomes" id="UP000322873"/>
    </source>
</evidence>
<evidence type="ECO:0000313" key="2">
    <source>
        <dbReference type="EMBL" id="KAA8571340.1"/>
    </source>
</evidence>
<proteinExistence type="predicted"/>
<keyword evidence="3" id="KW-1185">Reference proteome</keyword>
<reference evidence="2 3" key="1">
    <citation type="submission" date="2019-06" db="EMBL/GenBank/DDBJ databases">
        <title>Genome Sequence of the Brown Rot Fungal Pathogen Monilinia fructicola.</title>
        <authorList>
            <person name="De Miccolis Angelini R.M."/>
            <person name="Landi L."/>
            <person name="Abate D."/>
            <person name="Pollastro S."/>
            <person name="Romanazzi G."/>
            <person name="Faretra F."/>
        </authorList>
    </citation>
    <scope>NUCLEOTIDE SEQUENCE [LARGE SCALE GENOMIC DNA]</scope>
    <source>
        <strain evidence="2 3">Mfrc123</strain>
    </source>
</reference>
<sequence length="93" mass="10092">MTLQYAGAKAPGFAPTYALHVQPTQHNSHYSTRYRPNPTKRRIKHNIMICKIAIDIAAAATIECDDGEPPITRDGPPGCDIGGDAPARARNHT</sequence>
<dbReference type="Proteomes" id="UP000322873">
    <property type="component" value="Unassembled WGS sequence"/>
</dbReference>
<dbReference type="EMBL" id="VICG01000006">
    <property type="protein sequence ID" value="KAA8571340.1"/>
    <property type="molecule type" value="Genomic_DNA"/>
</dbReference>
<gene>
    <name evidence="2" type="ORF">EYC84_000660</name>
</gene>